<dbReference type="SUPFAM" id="SSF50156">
    <property type="entry name" value="PDZ domain-like"/>
    <property type="match status" value="1"/>
</dbReference>
<proteinExistence type="predicted"/>
<feature type="compositionally biased region" description="Basic and acidic residues" evidence="1">
    <location>
        <begin position="174"/>
        <end position="184"/>
    </location>
</feature>
<evidence type="ECO:0008006" key="5">
    <source>
        <dbReference type="Google" id="ProtNLM"/>
    </source>
</evidence>
<evidence type="ECO:0000313" key="3">
    <source>
        <dbReference type="EMBL" id="KAL1495201.1"/>
    </source>
</evidence>
<name>A0AB34IBJ7_PRYPA</name>
<dbReference type="EMBL" id="JBGBPQ010000033">
    <property type="protein sequence ID" value="KAL1495201.1"/>
    <property type="molecule type" value="Genomic_DNA"/>
</dbReference>
<protein>
    <recommendedName>
        <fullName evidence="5">PDZ domain-containing protein</fullName>
    </recommendedName>
</protein>
<organism evidence="3 4">
    <name type="scientific">Prymnesium parvum</name>
    <name type="common">Toxic golden alga</name>
    <dbReference type="NCBI Taxonomy" id="97485"/>
    <lineage>
        <taxon>Eukaryota</taxon>
        <taxon>Haptista</taxon>
        <taxon>Haptophyta</taxon>
        <taxon>Prymnesiophyceae</taxon>
        <taxon>Prymnesiales</taxon>
        <taxon>Prymnesiaceae</taxon>
        <taxon>Prymnesium</taxon>
    </lineage>
</organism>
<evidence type="ECO:0000313" key="4">
    <source>
        <dbReference type="Proteomes" id="UP001515480"/>
    </source>
</evidence>
<sequence>MAAVCLSLLLPPALAAWRALPPPFTPLSTPRPTLRHPVRHPAPHAFSSAAVYRVRLPMPLGIRFEEASAGAPEGVVVAELLPSGSALADGRVLVGDKLVSCSAVAFGGEGALLSVGASRQFTAWERRLLPCAKLDFETVMAALASNSGRFGYVDIVLELQHTEASVPRPAGGRGARDEAPRVEWDAGGGTRADGRSTPIRPVEDNF</sequence>
<accession>A0AB34IBJ7</accession>
<evidence type="ECO:0000256" key="1">
    <source>
        <dbReference type="SAM" id="MobiDB-lite"/>
    </source>
</evidence>
<dbReference type="InterPro" id="IPR036034">
    <property type="entry name" value="PDZ_sf"/>
</dbReference>
<gene>
    <name evidence="3" type="ORF">AB1Y20_017066</name>
</gene>
<feature type="region of interest" description="Disordered" evidence="1">
    <location>
        <begin position="166"/>
        <end position="206"/>
    </location>
</feature>
<comment type="caution">
    <text evidence="3">The sequence shown here is derived from an EMBL/GenBank/DDBJ whole genome shotgun (WGS) entry which is preliminary data.</text>
</comment>
<keyword evidence="2" id="KW-0732">Signal</keyword>
<dbReference type="Proteomes" id="UP001515480">
    <property type="component" value="Unassembled WGS sequence"/>
</dbReference>
<evidence type="ECO:0000256" key="2">
    <source>
        <dbReference type="SAM" id="SignalP"/>
    </source>
</evidence>
<dbReference type="AlphaFoldDB" id="A0AB34IBJ7"/>
<reference evidence="3 4" key="1">
    <citation type="journal article" date="2024" name="Science">
        <title>Giant polyketide synthase enzymes in the biosynthesis of giant marine polyether toxins.</title>
        <authorList>
            <person name="Fallon T.R."/>
            <person name="Shende V.V."/>
            <person name="Wierzbicki I.H."/>
            <person name="Pendleton A.L."/>
            <person name="Watervoot N.F."/>
            <person name="Auber R.P."/>
            <person name="Gonzalez D.J."/>
            <person name="Wisecaver J.H."/>
            <person name="Moore B.S."/>
        </authorList>
    </citation>
    <scope>NUCLEOTIDE SEQUENCE [LARGE SCALE GENOMIC DNA]</scope>
    <source>
        <strain evidence="3 4">12B1</strain>
    </source>
</reference>
<feature type="signal peptide" evidence="2">
    <location>
        <begin position="1"/>
        <end position="15"/>
    </location>
</feature>
<feature type="chain" id="PRO_5044279114" description="PDZ domain-containing protein" evidence="2">
    <location>
        <begin position="16"/>
        <end position="206"/>
    </location>
</feature>
<keyword evidence="4" id="KW-1185">Reference proteome</keyword>